<dbReference type="GeneID" id="56028638"/>
<proteinExistence type="predicted"/>
<evidence type="ECO:0000313" key="2">
    <source>
        <dbReference type="Proteomes" id="UP000509750"/>
    </source>
</evidence>
<keyword evidence="2" id="KW-1185">Reference proteome</keyword>
<protein>
    <submittedName>
        <fullName evidence="1">Uncharacterized protein</fullName>
    </submittedName>
</protein>
<name>A0A7D5K7H4_9EURY</name>
<organism evidence="1 2">
    <name type="scientific">Halorarum halophilum</name>
    <dbReference type="NCBI Taxonomy" id="2743090"/>
    <lineage>
        <taxon>Archaea</taxon>
        <taxon>Methanobacteriati</taxon>
        <taxon>Methanobacteriota</taxon>
        <taxon>Stenosarchaea group</taxon>
        <taxon>Halobacteria</taxon>
        <taxon>Halobacteriales</taxon>
        <taxon>Haloferacaceae</taxon>
        <taxon>Halorarum</taxon>
    </lineage>
</organism>
<dbReference type="RefSeq" id="WP_179168949.1">
    <property type="nucleotide sequence ID" value="NZ_CP058529.1"/>
</dbReference>
<reference evidence="1 2" key="1">
    <citation type="submission" date="2020-07" db="EMBL/GenBank/DDBJ databases">
        <title>Gai3-2, isolated from salt lake.</title>
        <authorList>
            <person name="Cui H."/>
            <person name="Shi X."/>
        </authorList>
    </citation>
    <scope>NUCLEOTIDE SEQUENCE [LARGE SCALE GENOMIC DNA]</scope>
    <source>
        <strain evidence="1 2">Gai3-2</strain>
    </source>
</reference>
<dbReference type="Proteomes" id="UP000509750">
    <property type="component" value="Chromosome"/>
</dbReference>
<dbReference type="KEGG" id="halg:HUG10_07355"/>
<gene>
    <name evidence="1" type="ORF">HUG10_07355</name>
</gene>
<sequence length="56" mass="6059">MQVFQNALSTAFHHYDESSLAVHVSGERTIGGSSPWVVGDSIAAIDFTELDLNHCP</sequence>
<dbReference type="AlphaFoldDB" id="A0A7D5K7H4"/>
<dbReference type="EMBL" id="CP058529">
    <property type="protein sequence ID" value="QLG27374.1"/>
    <property type="molecule type" value="Genomic_DNA"/>
</dbReference>
<evidence type="ECO:0000313" key="1">
    <source>
        <dbReference type="EMBL" id="QLG27374.1"/>
    </source>
</evidence>
<accession>A0A7D5K7H4</accession>